<dbReference type="Proteomes" id="UP000249135">
    <property type="component" value="Unassembled WGS sequence"/>
</dbReference>
<organism evidence="1 2">
    <name type="scientific">Variovorax paradoxus</name>
    <dbReference type="NCBI Taxonomy" id="34073"/>
    <lineage>
        <taxon>Bacteria</taxon>
        <taxon>Pseudomonadati</taxon>
        <taxon>Pseudomonadota</taxon>
        <taxon>Betaproteobacteria</taxon>
        <taxon>Burkholderiales</taxon>
        <taxon>Comamonadaceae</taxon>
        <taxon>Variovorax</taxon>
    </lineage>
</organism>
<protein>
    <submittedName>
        <fullName evidence="1">Uncharacterized protein</fullName>
    </submittedName>
</protein>
<comment type="caution">
    <text evidence="1">The sequence shown here is derived from an EMBL/GenBank/DDBJ whole genome shotgun (WGS) entry which is preliminary data.</text>
</comment>
<reference evidence="1 2" key="1">
    <citation type="submission" date="2017-08" db="EMBL/GenBank/DDBJ databases">
        <title>Infants hospitalized years apart are colonized by the same room-sourced microbial strains.</title>
        <authorList>
            <person name="Brooks B."/>
            <person name="Olm M.R."/>
            <person name="Firek B.A."/>
            <person name="Baker R."/>
            <person name="Thomas B.C."/>
            <person name="Morowitz M.J."/>
            <person name="Banfield J.F."/>
        </authorList>
    </citation>
    <scope>NUCLEOTIDE SEQUENCE [LARGE SCALE GENOMIC DNA]</scope>
    <source>
        <strain evidence="1">S2_005_003_R2_41</strain>
    </source>
</reference>
<evidence type="ECO:0000313" key="1">
    <source>
        <dbReference type="EMBL" id="PZQ72033.1"/>
    </source>
</evidence>
<dbReference type="EMBL" id="QFPP01000230">
    <property type="protein sequence ID" value="PZQ72033.1"/>
    <property type="molecule type" value="Genomic_DNA"/>
</dbReference>
<sequence>MSMLLNSAELRVHLAPGALLACEIRRSWGRPRVTRKASFQCFPGERPAAMQALRDWIEEGPERRSLVWIVGPTEAQYFVLPWSPEWVDPHTRDAYARARYEQLYGRQAEAASFCFADPSPDGEQLVSCISATLHAELEGFAQACGCELEGIQPSVAAVWERFREVLETEQGTLCIVEGDRQALVRHDRTRIEGIVVRPRSAQEPIDAGGSGVYRRFCATPERAPGVGAAELRLPAQAGFDNSGDAAYAVALCGAL</sequence>
<dbReference type="AlphaFoldDB" id="A0A2W5RX28"/>
<name>A0A2W5RX28_VARPD</name>
<proteinExistence type="predicted"/>
<evidence type="ECO:0000313" key="2">
    <source>
        <dbReference type="Proteomes" id="UP000249135"/>
    </source>
</evidence>
<accession>A0A2W5RX28</accession>
<gene>
    <name evidence="1" type="ORF">DI563_16920</name>
</gene>